<dbReference type="AlphaFoldDB" id="A0A4R3NPQ8"/>
<evidence type="ECO:0000313" key="2">
    <source>
        <dbReference type="Proteomes" id="UP000295055"/>
    </source>
</evidence>
<gene>
    <name evidence="1" type="ORF">EC835_102231</name>
</gene>
<accession>A0A4R3NPQ8</accession>
<name>A0A4R3NPQ8_9GAMM</name>
<sequence>MNIEKLSGGIASFENHWGEEILMANLQHTSIRLASISLGGIQNNELIENAFEYIIQHDVGQTSDYWRVHIVTLSGSYTTPDGFFCSIGEEDKKIGRVKLSVDGKNKQLNVTYPVSGTFSTKMSMYY</sequence>
<comment type="caution">
    <text evidence="1">The sequence shown here is derived from an EMBL/GenBank/DDBJ whole genome shotgun (WGS) entry which is preliminary data.</text>
</comment>
<dbReference type="Proteomes" id="UP000295055">
    <property type="component" value="Unassembled WGS sequence"/>
</dbReference>
<organism evidence="1 2">
    <name type="scientific">Providencia alcalifaciens</name>
    <dbReference type="NCBI Taxonomy" id="126385"/>
    <lineage>
        <taxon>Bacteria</taxon>
        <taxon>Pseudomonadati</taxon>
        <taxon>Pseudomonadota</taxon>
        <taxon>Gammaproteobacteria</taxon>
        <taxon>Enterobacterales</taxon>
        <taxon>Morganellaceae</taxon>
        <taxon>Providencia</taxon>
    </lineage>
</organism>
<dbReference type="EMBL" id="SMAS01000002">
    <property type="protein sequence ID" value="TCT36778.1"/>
    <property type="molecule type" value="Genomic_DNA"/>
</dbReference>
<dbReference type="RefSeq" id="WP_132495442.1">
    <property type="nucleotide sequence ID" value="NZ_SMAS01000002.1"/>
</dbReference>
<proteinExistence type="predicted"/>
<protein>
    <submittedName>
        <fullName evidence="1">Uncharacterized protein</fullName>
    </submittedName>
</protein>
<reference evidence="1 2" key="1">
    <citation type="submission" date="2019-03" db="EMBL/GenBank/DDBJ databases">
        <title>Genomic analyses of the natural microbiome of Caenorhabditis elegans.</title>
        <authorList>
            <person name="Samuel B."/>
        </authorList>
    </citation>
    <scope>NUCLEOTIDE SEQUENCE [LARGE SCALE GENOMIC DNA]</scope>
    <source>
        <strain evidence="1 2">JUb102</strain>
    </source>
</reference>
<evidence type="ECO:0000313" key="1">
    <source>
        <dbReference type="EMBL" id="TCT36778.1"/>
    </source>
</evidence>
<dbReference type="OrthoDB" id="6462155at2"/>